<evidence type="ECO:0000313" key="2">
    <source>
        <dbReference type="EMBL" id="PIO66538.1"/>
    </source>
</evidence>
<keyword evidence="3" id="KW-1185">Reference proteome</keyword>
<evidence type="ECO:0000256" key="1">
    <source>
        <dbReference type="SAM" id="SignalP"/>
    </source>
</evidence>
<protein>
    <submittedName>
        <fullName evidence="2">Uncharacterized protein</fullName>
    </submittedName>
</protein>
<keyword evidence="1" id="KW-0732">Signal</keyword>
<dbReference type="Proteomes" id="UP000230423">
    <property type="component" value="Unassembled WGS sequence"/>
</dbReference>
<evidence type="ECO:0000313" key="3">
    <source>
        <dbReference type="Proteomes" id="UP000230423"/>
    </source>
</evidence>
<name>A0A2G9U8M4_TELCI</name>
<feature type="signal peptide" evidence="1">
    <location>
        <begin position="1"/>
        <end position="15"/>
    </location>
</feature>
<accession>A0A2G9U8M4</accession>
<dbReference type="EMBL" id="KZ348199">
    <property type="protein sequence ID" value="PIO66538.1"/>
    <property type="molecule type" value="Genomic_DNA"/>
</dbReference>
<gene>
    <name evidence="2" type="ORF">TELCIR_11747</name>
</gene>
<reference evidence="2 3" key="1">
    <citation type="submission" date="2015-09" db="EMBL/GenBank/DDBJ databases">
        <title>Draft genome of the parasitic nematode Teladorsagia circumcincta isolate WARC Sus (inbred).</title>
        <authorList>
            <person name="Mitreva M."/>
        </authorList>
    </citation>
    <scope>NUCLEOTIDE SEQUENCE [LARGE SCALE GENOMIC DNA]</scope>
    <source>
        <strain evidence="2 3">S</strain>
    </source>
</reference>
<dbReference type="AlphaFoldDB" id="A0A2G9U8M4"/>
<organism evidence="2 3">
    <name type="scientific">Teladorsagia circumcincta</name>
    <name type="common">Brown stomach worm</name>
    <name type="synonym">Ostertagia circumcincta</name>
    <dbReference type="NCBI Taxonomy" id="45464"/>
    <lineage>
        <taxon>Eukaryota</taxon>
        <taxon>Metazoa</taxon>
        <taxon>Ecdysozoa</taxon>
        <taxon>Nematoda</taxon>
        <taxon>Chromadorea</taxon>
        <taxon>Rhabditida</taxon>
        <taxon>Rhabditina</taxon>
        <taxon>Rhabditomorpha</taxon>
        <taxon>Strongyloidea</taxon>
        <taxon>Trichostrongylidae</taxon>
        <taxon>Teladorsagia</taxon>
    </lineage>
</organism>
<sequence length="67" mass="7472">MRAILALLLVAEIQGANRSLDKAMECATGCWKSLSELSASHNRAKATSLTENVHWKFKLEESRIRSV</sequence>
<feature type="chain" id="PRO_5013829668" evidence="1">
    <location>
        <begin position="16"/>
        <end position="67"/>
    </location>
</feature>
<proteinExistence type="predicted"/>